<gene>
    <name evidence="7" type="ORF">ACFQQL_11480</name>
</gene>
<reference evidence="8" key="1">
    <citation type="journal article" date="2019" name="Int. J. Syst. Evol. Microbiol.">
        <title>The Global Catalogue of Microorganisms (GCM) 10K type strain sequencing project: providing services to taxonomists for standard genome sequencing and annotation.</title>
        <authorList>
            <consortium name="The Broad Institute Genomics Platform"/>
            <consortium name="The Broad Institute Genome Sequencing Center for Infectious Disease"/>
            <person name="Wu L."/>
            <person name="Ma J."/>
        </authorList>
    </citation>
    <scope>NUCLEOTIDE SEQUENCE [LARGE SCALE GENOMIC DNA]</scope>
    <source>
        <strain evidence="8">JCM 1490</strain>
    </source>
</reference>
<evidence type="ECO:0000313" key="8">
    <source>
        <dbReference type="Proteomes" id="UP001596455"/>
    </source>
</evidence>
<dbReference type="SUPFAM" id="SSF51735">
    <property type="entry name" value="NAD(P)-binding Rossmann-fold domains"/>
    <property type="match status" value="1"/>
</dbReference>
<comment type="caution">
    <text evidence="7">The sequence shown here is derived from an EMBL/GenBank/DDBJ whole genome shotgun (WGS) entry which is preliminary data.</text>
</comment>
<dbReference type="Gene3D" id="3.40.50.720">
    <property type="entry name" value="NAD(P)-binding Rossmann-like Domain"/>
    <property type="match status" value="1"/>
</dbReference>
<dbReference type="PANTHER" id="PTHR43128">
    <property type="entry name" value="L-2-HYDROXYCARBOXYLATE DEHYDROGENASE (NAD(P)(+))"/>
    <property type="match status" value="1"/>
</dbReference>
<dbReference type="SUPFAM" id="SSF56327">
    <property type="entry name" value="LDH C-terminal domain-like"/>
    <property type="match status" value="1"/>
</dbReference>
<dbReference type="PANTHER" id="PTHR43128:SF16">
    <property type="entry name" value="L-LACTATE DEHYDROGENASE"/>
    <property type="match status" value="1"/>
</dbReference>
<evidence type="ECO:0000256" key="1">
    <source>
        <dbReference type="ARBA" id="ARBA00006054"/>
    </source>
</evidence>
<dbReference type="Pfam" id="PF02866">
    <property type="entry name" value="Ldh_1_C"/>
    <property type="match status" value="1"/>
</dbReference>
<comment type="similarity">
    <text evidence="1">Belongs to the LDH/MDH superfamily. LDH family.</text>
</comment>
<dbReference type="InterPro" id="IPR036291">
    <property type="entry name" value="NAD(P)-bd_dom_sf"/>
</dbReference>
<proteinExistence type="inferred from homology"/>
<evidence type="ECO:0000313" key="7">
    <source>
        <dbReference type="EMBL" id="MFC7405732.1"/>
    </source>
</evidence>
<keyword evidence="2 4" id="KW-0560">Oxidoreductase</keyword>
<dbReference type="Pfam" id="PF00056">
    <property type="entry name" value="Ldh_1_N"/>
    <property type="match status" value="1"/>
</dbReference>
<evidence type="ECO:0000256" key="4">
    <source>
        <dbReference type="RuleBase" id="RU003369"/>
    </source>
</evidence>
<name>A0ABW2QAI8_9MICO</name>
<evidence type="ECO:0000256" key="3">
    <source>
        <dbReference type="ARBA" id="ARBA00023027"/>
    </source>
</evidence>
<dbReference type="PRINTS" id="PR00086">
    <property type="entry name" value="LLDHDRGNASE"/>
</dbReference>
<dbReference type="Gene3D" id="3.90.110.10">
    <property type="entry name" value="Lactate dehydrogenase/glycoside hydrolase, family 4, C-terminal"/>
    <property type="match status" value="1"/>
</dbReference>
<keyword evidence="3" id="KW-0520">NAD</keyword>
<dbReference type="InterPro" id="IPR015955">
    <property type="entry name" value="Lactate_DH/Glyco_Ohase_4_C"/>
</dbReference>
<dbReference type="InterPro" id="IPR001557">
    <property type="entry name" value="L-lactate/malate_DH"/>
</dbReference>
<organism evidence="7 8">
    <name type="scientific">Georgenia alba</name>
    <dbReference type="NCBI Taxonomy" id="2233858"/>
    <lineage>
        <taxon>Bacteria</taxon>
        <taxon>Bacillati</taxon>
        <taxon>Actinomycetota</taxon>
        <taxon>Actinomycetes</taxon>
        <taxon>Micrococcales</taxon>
        <taxon>Bogoriellaceae</taxon>
        <taxon>Georgenia</taxon>
    </lineage>
</organism>
<keyword evidence="8" id="KW-1185">Reference proteome</keyword>
<dbReference type="InterPro" id="IPR022383">
    <property type="entry name" value="Lactate/malate_DH_C"/>
</dbReference>
<evidence type="ECO:0008006" key="9">
    <source>
        <dbReference type="Google" id="ProtNLM"/>
    </source>
</evidence>
<sequence>MSETSATIIGAAGGIGASVTTELVRQGLFDVLHLVDVRTNVLEADRIDLRESAVVAGGVPPRITVHDPHSARELDRPSDLVICAATLGERPGRSRSSFAATNWELLESLAEPIRHAAGESGMVLVITNPIDAMAARLARAVGMRDRIIGYSLNDSTRLRLAVADELGVTPDRVHAEALGVHGEELVPAFSRVRVDGEPVELAPEQRVRVVEAMDGWWERWHALNSGRSSTRSTAAGVAASVTAMRQGRTLPMSVATDGIDYLPDDAFVGYPTSFAGGRAAPDTEVDLAGAERAELSAAAESVRRLADSLG</sequence>
<dbReference type="PIRSF" id="PIRSF000102">
    <property type="entry name" value="Lac_mal_DH"/>
    <property type="match status" value="1"/>
</dbReference>
<accession>A0ABW2QAI8</accession>
<dbReference type="Proteomes" id="UP001596455">
    <property type="component" value="Unassembled WGS sequence"/>
</dbReference>
<evidence type="ECO:0000256" key="2">
    <source>
        <dbReference type="ARBA" id="ARBA00023002"/>
    </source>
</evidence>
<dbReference type="InterPro" id="IPR001236">
    <property type="entry name" value="Lactate/malate_DH_N"/>
</dbReference>
<feature type="domain" description="Lactate/malate dehydrogenase N-terminal" evidence="5">
    <location>
        <begin position="7"/>
        <end position="143"/>
    </location>
</feature>
<dbReference type="EMBL" id="JBHTCQ010000002">
    <property type="protein sequence ID" value="MFC7405732.1"/>
    <property type="molecule type" value="Genomic_DNA"/>
</dbReference>
<dbReference type="RefSeq" id="WP_382394437.1">
    <property type="nucleotide sequence ID" value="NZ_JBHTCQ010000002.1"/>
</dbReference>
<protein>
    <recommendedName>
        <fullName evidence="9">Malate dehydrogenase</fullName>
    </recommendedName>
</protein>
<evidence type="ECO:0000259" key="5">
    <source>
        <dbReference type="Pfam" id="PF00056"/>
    </source>
</evidence>
<feature type="domain" description="Lactate/malate dehydrogenase C-terminal" evidence="6">
    <location>
        <begin position="154"/>
        <end position="201"/>
    </location>
</feature>
<evidence type="ECO:0000259" key="6">
    <source>
        <dbReference type="Pfam" id="PF02866"/>
    </source>
</evidence>